<dbReference type="Proteomes" id="UP000323708">
    <property type="component" value="Unassembled WGS sequence"/>
</dbReference>
<evidence type="ECO:0000313" key="2">
    <source>
        <dbReference type="Proteomes" id="UP000323708"/>
    </source>
</evidence>
<gene>
    <name evidence="1" type="ORF">F0M18_10375</name>
</gene>
<keyword evidence="2" id="KW-1185">Reference proteome</keyword>
<protein>
    <recommendedName>
        <fullName evidence="3">AttH domain-containing protein</fullName>
    </recommendedName>
</protein>
<comment type="caution">
    <text evidence="1">The sequence shown here is derived from an EMBL/GenBank/DDBJ whole genome shotgun (WGS) entry which is preliminary data.</text>
</comment>
<evidence type="ECO:0000313" key="1">
    <source>
        <dbReference type="EMBL" id="KAA1191923.1"/>
    </source>
</evidence>
<dbReference type="EMBL" id="VTUX01000004">
    <property type="protein sequence ID" value="KAA1191923.1"/>
    <property type="molecule type" value="Genomic_DNA"/>
</dbReference>
<dbReference type="AlphaFoldDB" id="A0A5B0WY26"/>
<organism evidence="1 2">
    <name type="scientific">Pseudohalioglobus sediminis</name>
    <dbReference type="NCBI Taxonomy" id="2606449"/>
    <lineage>
        <taxon>Bacteria</taxon>
        <taxon>Pseudomonadati</taxon>
        <taxon>Pseudomonadota</taxon>
        <taxon>Gammaproteobacteria</taxon>
        <taxon>Cellvibrionales</taxon>
        <taxon>Halieaceae</taxon>
        <taxon>Pseudohalioglobus</taxon>
    </lineage>
</organism>
<accession>A0A5B0WY26</accession>
<dbReference type="RefSeq" id="WP_149611359.1">
    <property type="nucleotide sequence ID" value="NZ_VTUX01000004.1"/>
</dbReference>
<dbReference type="SUPFAM" id="SSF159245">
    <property type="entry name" value="AttH-like"/>
    <property type="match status" value="1"/>
</dbReference>
<sequence length="340" mass="38367">MSPSFDISQFGIVAEDEYTHPFSPDHADWNESYFFDWYSEDATFAGHCRVGWHPGQNRVLFWLFVYHNQEWLMIEEYRLPLSALQLDSTGKAFNYEGWGLEFSYTPGEPLLNGTLDVSGFARVISGQRLGMVLPVALNLTLEAVAPPHSRGAGEVESHSAQGYSTNRYEQPIKAECAATIDGHAQTCQVRGERDHSWGPRPWDMEWSFLVINNEDFSLQATVVRIPEWPPIKMGYFKGADGEMLNLTDVDFQVDYNAGAPEQAVQGKISLSCENDTVISADLIPVTGTEIDITHTFASPRRTEYRRSLVQCRFHGEHEGVVSPGWFECNRNVTDDTVENN</sequence>
<reference evidence="1 2" key="1">
    <citation type="submission" date="2019-09" db="EMBL/GenBank/DDBJ databases">
        <authorList>
            <person name="Chen X.-Y."/>
        </authorList>
    </citation>
    <scope>NUCLEOTIDE SEQUENCE [LARGE SCALE GENOMIC DNA]</scope>
    <source>
        <strain evidence="1 2">NY5</strain>
    </source>
</reference>
<evidence type="ECO:0008006" key="3">
    <source>
        <dbReference type="Google" id="ProtNLM"/>
    </source>
</evidence>
<proteinExistence type="predicted"/>
<name>A0A5B0WY26_9GAMM</name>